<protein>
    <submittedName>
        <fullName evidence="1">Uncharacterized protein</fullName>
    </submittedName>
</protein>
<evidence type="ECO:0000313" key="1">
    <source>
        <dbReference type="EMBL" id="GGA63328.1"/>
    </source>
</evidence>
<evidence type="ECO:0000313" key="2">
    <source>
        <dbReference type="Proteomes" id="UP000619743"/>
    </source>
</evidence>
<accession>A0A8J2XMV1</accession>
<gene>
    <name evidence="1" type="ORF">GCM10011369_00800</name>
</gene>
<dbReference type="AlphaFoldDB" id="A0A8J2XMV1"/>
<dbReference type="Proteomes" id="UP000619743">
    <property type="component" value="Unassembled WGS sequence"/>
</dbReference>
<dbReference type="RefSeq" id="WP_143824443.1">
    <property type="nucleotide sequence ID" value="NZ_BMDX01000001.1"/>
</dbReference>
<dbReference type="EMBL" id="BMDX01000001">
    <property type="protein sequence ID" value="GGA63328.1"/>
    <property type="molecule type" value="Genomic_DNA"/>
</dbReference>
<comment type="caution">
    <text evidence="1">The sequence shown here is derived from an EMBL/GenBank/DDBJ whole genome shotgun (WGS) entry which is preliminary data.</text>
</comment>
<name>A0A8J2XMV1_9GAMM</name>
<reference evidence="2" key="1">
    <citation type="journal article" date="2019" name="Int. J. Syst. Evol. Microbiol.">
        <title>The Global Catalogue of Microorganisms (GCM) 10K type strain sequencing project: providing services to taxonomists for standard genome sequencing and annotation.</title>
        <authorList>
            <consortium name="The Broad Institute Genomics Platform"/>
            <consortium name="The Broad Institute Genome Sequencing Center for Infectious Disease"/>
            <person name="Wu L."/>
            <person name="Ma J."/>
        </authorList>
    </citation>
    <scope>NUCLEOTIDE SEQUENCE [LARGE SCALE GENOMIC DNA]</scope>
    <source>
        <strain evidence="2">CGMCC 1.10130</strain>
    </source>
</reference>
<keyword evidence="2" id="KW-1185">Reference proteome</keyword>
<organism evidence="1 2">
    <name type="scientific">Neiella marina</name>
    <dbReference type="NCBI Taxonomy" id="508461"/>
    <lineage>
        <taxon>Bacteria</taxon>
        <taxon>Pseudomonadati</taxon>
        <taxon>Pseudomonadota</taxon>
        <taxon>Gammaproteobacteria</taxon>
        <taxon>Alteromonadales</taxon>
        <taxon>Echinimonadaceae</taxon>
        <taxon>Neiella</taxon>
    </lineage>
</organism>
<proteinExistence type="predicted"/>
<sequence>MTRSIRTRFTAAEALYYLRARPQFSDMSDQCLSSAIESYATGTSKEHLSLINLGTIERALSGDNLELELDAASSL</sequence>